<organism evidence="2 3">
    <name type="scientific">Brevibacillus laterosporus LMG 15441</name>
    <dbReference type="NCBI Taxonomy" id="1042163"/>
    <lineage>
        <taxon>Bacteria</taxon>
        <taxon>Bacillati</taxon>
        <taxon>Bacillota</taxon>
        <taxon>Bacilli</taxon>
        <taxon>Bacillales</taxon>
        <taxon>Paenibacillaceae</taxon>
        <taxon>Brevibacillus</taxon>
    </lineage>
</organism>
<dbReference type="STRING" id="1042163.BRLA_c009820"/>
<dbReference type="EMBL" id="CP007806">
    <property type="protein sequence ID" value="AIG25322.1"/>
    <property type="molecule type" value="Genomic_DNA"/>
</dbReference>
<gene>
    <name evidence="2" type="ORF">BRLA_c009820</name>
</gene>
<dbReference type="KEGG" id="blr:BRLA_c009820"/>
<sequence length="79" mass="8993">MALVWADEPTDGNKTSQKSKEHEKREVPSADQSQGTSLRFKQKTLSYLSVRDRQAPKQQSSTEFPKKGKDVVGSMWAYF</sequence>
<feature type="compositionally biased region" description="Basic and acidic residues" evidence="1">
    <location>
        <begin position="18"/>
        <end position="28"/>
    </location>
</feature>
<feature type="region of interest" description="Disordered" evidence="1">
    <location>
        <begin position="1"/>
        <end position="68"/>
    </location>
</feature>
<dbReference type="Proteomes" id="UP000005850">
    <property type="component" value="Chromosome"/>
</dbReference>
<feature type="compositionally biased region" description="Polar residues" evidence="1">
    <location>
        <begin position="30"/>
        <end position="47"/>
    </location>
</feature>
<proteinExistence type="predicted"/>
<dbReference type="HOGENOM" id="CLU_2599160_0_0_9"/>
<protein>
    <submittedName>
        <fullName evidence="2">Uncharacterized protein</fullName>
    </submittedName>
</protein>
<accession>A0A075QY87</accession>
<evidence type="ECO:0000313" key="2">
    <source>
        <dbReference type="EMBL" id="AIG25322.1"/>
    </source>
</evidence>
<evidence type="ECO:0000313" key="3">
    <source>
        <dbReference type="Proteomes" id="UP000005850"/>
    </source>
</evidence>
<name>A0A075QY87_BRELA</name>
<reference evidence="2" key="1">
    <citation type="journal article" date="2011" name="J. Bacteriol.">
        <title>Genome sequence of Brevibacillus laterosporus LMG 15441, a pathogen of invertebrates.</title>
        <authorList>
            <person name="Djukic M."/>
            <person name="Poehlein A."/>
            <person name="Thurmer A."/>
            <person name="Daniel R."/>
        </authorList>
    </citation>
    <scope>NUCLEOTIDE SEQUENCE [LARGE SCALE GENOMIC DNA]</scope>
    <source>
        <strain evidence="2">LMG 15441</strain>
    </source>
</reference>
<dbReference type="AlphaFoldDB" id="A0A075QY87"/>
<evidence type="ECO:0000256" key="1">
    <source>
        <dbReference type="SAM" id="MobiDB-lite"/>
    </source>
</evidence>
<dbReference type="RefSeq" id="WP_003339062.1">
    <property type="nucleotide sequence ID" value="NZ_CP007806.1"/>
</dbReference>
<keyword evidence="3" id="KW-1185">Reference proteome</keyword>